<comment type="caution">
    <text evidence="1">The sequence shown here is derived from an EMBL/GenBank/DDBJ whole genome shotgun (WGS) entry which is preliminary data.</text>
</comment>
<dbReference type="Proteomes" id="UP000076335">
    <property type="component" value="Unassembled WGS sequence"/>
</dbReference>
<dbReference type="AlphaFoldDB" id="A0A154KZS2"/>
<accession>A0A154KZS2</accession>
<proteinExistence type="predicted"/>
<reference evidence="1 2" key="1">
    <citation type="submission" date="2015-12" db="EMBL/GenBank/DDBJ databases">
        <title>Genome sequence of Thalassospira lucentensis MCCC 1A02072.</title>
        <authorList>
            <person name="Lu L."/>
            <person name="Lai Q."/>
            <person name="Shao Z."/>
            <person name="Qian P."/>
        </authorList>
    </citation>
    <scope>NUCLEOTIDE SEQUENCE [LARGE SCALE GENOMIC DNA]</scope>
    <source>
        <strain evidence="1 2">MCCC 1A02072</strain>
    </source>
</reference>
<name>A0A154KZS2_9PROT</name>
<evidence type="ECO:0000313" key="1">
    <source>
        <dbReference type="EMBL" id="KZB60472.1"/>
    </source>
</evidence>
<protein>
    <submittedName>
        <fullName evidence="1">Uncharacterized protein</fullName>
    </submittedName>
</protein>
<gene>
    <name evidence="1" type="ORF">AUP42_07920</name>
</gene>
<evidence type="ECO:0000313" key="2">
    <source>
        <dbReference type="Proteomes" id="UP000076335"/>
    </source>
</evidence>
<dbReference type="EMBL" id="LPVY01000025">
    <property type="protein sequence ID" value="KZB60472.1"/>
    <property type="molecule type" value="Genomic_DNA"/>
</dbReference>
<organism evidence="1 2">
    <name type="scientific">Thalassospira lucentensis</name>
    <dbReference type="NCBI Taxonomy" id="168935"/>
    <lineage>
        <taxon>Bacteria</taxon>
        <taxon>Pseudomonadati</taxon>
        <taxon>Pseudomonadota</taxon>
        <taxon>Alphaproteobacteria</taxon>
        <taxon>Rhodospirillales</taxon>
        <taxon>Thalassospiraceae</taxon>
        <taxon>Thalassospira</taxon>
    </lineage>
</organism>
<sequence>MRGFQSLNGALATEVIFPETYGRLNNHHHQRLATFCPQTKHSEPEEIIAEFPLETEPDSALLEQEIIPSLSQHAHFAMCYLIIGVSVCFWQALPVANVKWVKVPPKAQLLHTALTLQ</sequence>